<gene>
    <name evidence="1" type="ORF">CKAN_02288900</name>
</gene>
<accession>A0A3S3NST0</accession>
<sequence>MPSASFDDVANSQKRLSSSPARRLALHRSYLWPQNLPVFTQSVFLSPTNALNKQTRRTKTRIFSASASSSSSLSISLCLRLSDKNGSFILKDGIL</sequence>
<dbReference type="EMBL" id="QPKB01000010">
    <property type="protein sequence ID" value="RWR93626.1"/>
    <property type="molecule type" value="Genomic_DNA"/>
</dbReference>
<proteinExistence type="predicted"/>
<name>A0A3S3NST0_9MAGN</name>
<keyword evidence="2" id="KW-1185">Reference proteome</keyword>
<evidence type="ECO:0000313" key="1">
    <source>
        <dbReference type="EMBL" id="RWR93626.1"/>
    </source>
</evidence>
<dbReference type="Proteomes" id="UP000283530">
    <property type="component" value="Unassembled WGS sequence"/>
</dbReference>
<reference evidence="1 2" key="1">
    <citation type="journal article" date="2019" name="Nat. Plants">
        <title>Stout camphor tree genome fills gaps in understanding of flowering plant genome evolution.</title>
        <authorList>
            <person name="Chaw S.M."/>
            <person name="Liu Y.C."/>
            <person name="Wu Y.W."/>
            <person name="Wang H.Y."/>
            <person name="Lin C.I."/>
            <person name="Wu C.S."/>
            <person name="Ke H.M."/>
            <person name="Chang L.Y."/>
            <person name="Hsu C.Y."/>
            <person name="Yang H.T."/>
            <person name="Sudianto E."/>
            <person name="Hsu M.H."/>
            <person name="Wu K.P."/>
            <person name="Wang L.N."/>
            <person name="Leebens-Mack J.H."/>
            <person name="Tsai I.J."/>
        </authorList>
    </citation>
    <scope>NUCLEOTIDE SEQUENCE [LARGE SCALE GENOMIC DNA]</scope>
    <source>
        <strain evidence="2">cv. Chaw 1501</strain>
        <tissue evidence="1">Young leaves</tissue>
    </source>
</reference>
<organism evidence="1 2">
    <name type="scientific">Cinnamomum micranthum f. kanehirae</name>
    <dbReference type="NCBI Taxonomy" id="337451"/>
    <lineage>
        <taxon>Eukaryota</taxon>
        <taxon>Viridiplantae</taxon>
        <taxon>Streptophyta</taxon>
        <taxon>Embryophyta</taxon>
        <taxon>Tracheophyta</taxon>
        <taxon>Spermatophyta</taxon>
        <taxon>Magnoliopsida</taxon>
        <taxon>Magnoliidae</taxon>
        <taxon>Laurales</taxon>
        <taxon>Lauraceae</taxon>
        <taxon>Cinnamomum</taxon>
    </lineage>
</organism>
<evidence type="ECO:0000313" key="2">
    <source>
        <dbReference type="Proteomes" id="UP000283530"/>
    </source>
</evidence>
<protein>
    <submittedName>
        <fullName evidence="1">Uncharacterized protein</fullName>
    </submittedName>
</protein>
<comment type="caution">
    <text evidence="1">The sequence shown here is derived from an EMBL/GenBank/DDBJ whole genome shotgun (WGS) entry which is preliminary data.</text>
</comment>
<dbReference type="AlphaFoldDB" id="A0A3S3NST0"/>